<reference evidence="2" key="1">
    <citation type="submission" date="2014-08" db="EMBL/GenBank/DDBJ databases">
        <authorList>
            <person name="Moulin L."/>
        </authorList>
    </citation>
    <scope>NUCLEOTIDE SEQUENCE [LARGE SCALE GENOMIC DNA]</scope>
</reference>
<keyword evidence="2" id="KW-1185">Reference proteome</keyword>
<gene>
    <name evidence="1" type="ORF">MPL3356_110326</name>
</gene>
<evidence type="ECO:0000313" key="1">
    <source>
        <dbReference type="EMBL" id="CDX12089.1"/>
    </source>
</evidence>
<accession>A0A090EYA7</accession>
<dbReference type="EMBL" id="CCMZ01000003">
    <property type="protein sequence ID" value="CDX12089.1"/>
    <property type="molecule type" value="Genomic_DNA"/>
</dbReference>
<name>A0A090EYA7_MESPL</name>
<dbReference type="AlphaFoldDB" id="A0A090EYA7"/>
<protein>
    <submittedName>
        <fullName evidence="1">Uncharacterized protein</fullName>
    </submittedName>
</protein>
<dbReference type="Proteomes" id="UP000045285">
    <property type="component" value="Unassembled WGS sequence"/>
</dbReference>
<proteinExistence type="predicted"/>
<sequence>MQAGAAGTRVARVRPRRARLASQGELKILWFSADAKLTCSPDLTQTKPDCPMRHS</sequence>
<evidence type="ECO:0000313" key="2">
    <source>
        <dbReference type="Proteomes" id="UP000045285"/>
    </source>
</evidence>
<organism evidence="1 2">
    <name type="scientific">Mesorhizobium plurifarium</name>
    <dbReference type="NCBI Taxonomy" id="69974"/>
    <lineage>
        <taxon>Bacteria</taxon>
        <taxon>Pseudomonadati</taxon>
        <taxon>Pseudomonadota</taxon>
        <taxon>Alphaproteobacteria</taxon>
        <taxon>Hyphomicrobiales</taxon>
        <taxon>Phyllobacteriaceae</taxon>
        <taxon>Mesorhizobium</taxon>
    </lineage>
</organism>